<accession>A0A368V4P3</accession>
<dbReference type="Pfam" id="PF01257">
    <property type="entry name" value="2Fe-2S_thioredx"/>
    <property type="match status" value="1"/>
</dbReference>
<dbReference type="RefSeq" id="WP_114436971.1">
    <property type="nucleotide sequence ID" value="NZ_QPIZ01000010.1"/>
</dbReference>
<dbReference type="InterPro" id="IPR036249">
    <property type="entry name" value="Thioredoxin-like_sf"/>
</dbReference>
<keyword evidence="2" id="KW-1185">Reference proteome</keyword>
<protein>
    <submittedName>
        <fullName evidence="1">Thioredoxin-like protein</fullName>
    </submittedName>
</protein>
<dbReference type="CDD" id="cd02980">
    <property type="entry name" value="TRX_Fd_family"/>
    <property type="match status" value="1"/>
</dbReference>
<name>A0A368V4P3_9BACT</name>
<gene>
    <name evidence="1" type="ORF">DFO77_11025</name>
</gene>
<sequence length="86" mass="10091">MSNEIDMTICLGSSCFSRGNRYTMDLIKSYLKEHNLQDRVFFHGDLCDNLCEQGPILKINREIFRNVTSDNVYDVLSEFFSREDIE</sequence>
<dbReference type="Gene3D" id="3.40.30.10">
    <property type="entry name" value="Glutaredoxin"/>
    <property type="match status" value="1"/>
</dbReference>
<dbReference type="AlphaFoldDB" id="A0A368V4P3"/>
<reference evidence="1 2" key="1">
    <citation type="submission" date="2018-07" db="EMBL/GenBank/DDBJ databases">
        <title>Freshwater and sediment microbial communities from various areas in North America, analyzing microbe dynamics in response to fracking.</title>
        <authorList>
            <person name="Lamendella R."/>
        </authorList>
    </citation>
    <scope>NUCLEOTIDE SEQUENCE [LARGE SCALE GENOMIC DNA]</scope>
    <source>
        <strain evidence="1 2">160A</strain>
    </source>
</reference>
<evidence type="ECO:0000313" key="2">
    <source>
        <dbReference type="Proteomes" id="UP000252733"/>
    </source>
</evidence>
<organism evidence="1 2">
    <name type="scientific">Marinilabilia salmonicolor</name>
    <dbReference type="NCBI Taxonomy" id="989"/>
    <lineage>
        <taxon>Bacteria</taxon>
        <taxon>Pseudomonadati</taxon>
        <taxon>Bacteroidota</taxon>
        <taxon>Bacteroidia</taxon>
        <taxon>Marinilabiliales</taxon>
        <taxon>Marinilabiliaceae</taxon>
        <taxon>Marinilabilia</taxon>
    </lineage>
</organism>
<proteinExistence type="predicted"/>
<dbReference type="SUPFAM" id="SSF52833">
    <property type="entry name" value="Thioredoxin-like"/>
    <property type="match status" value="1"/>
</dbReference>
<dbReference type="EMBL" id="QPIZ01000010">
    <property type="protein sequence ID" value="RCW35260.1"/>
    <property type="molecule type" value="Genomic_DNA"/>
</dbReference>
<dbReference type="Proteomes" id="UP000252733">
    <property type="component" value="Unassembled WGS sequence"/>
</dbReference>
<comment type="caution">
    <text evidence="1">The sequence shown here is derived from an EMBL/GenBank/DDBJ whole genome shotgun (WGS) entry which is preliminary data.</text>
</comment>
<evidence type="ECO:0000313" key="1">
    <source>
        <dbReference type="EMBL" id="RCW35260.1"/>
    </source>
</evidence>